<dbReference type="OrthoDB" id="2392303at2759"/>
<feature type="compositionally biased region" description="Polar residues" evidence="1">
    <location>
        <begin position="140"/>
        <end position="155"/>
    </location>
</feature>
<accession>A0A9N9CKK9</accession>
<name>A0A9N9CKK9_9GLOM</name>
<dbReference type="AlphaFoldDB" id="A0A9N9CKK9"/>
<sequence length="206" mass="23261">MKIAKAKFRDQEVNCCLEPGFLGPAMCSDKILKHIGGKITRRISSEDKDSRFFREMTTHPIGWNVIPLTFTSSVECSRFSKQYTSITIPTQLQTYRAEIVTDAEDGWARTTLRIKNLAGRKGKSIVVPVYKFDRSETSLLRNNQSGSSDSRLQQNKSKKNKVKYSIIESESDTNSDTSESSTSSTSGSEDTHIYKSVRCRKVKKNN</sequence>
<protein>
    <submittedName>
        <fullName evidence="2">6297_t:CDS:1</fullName>
    </submittedName>
</protein>
<feature type="compositionally biased region" description="Basic residues" evidence="1">
    <location>
        <begin position="195"/>
        <end position="206"/>
    </location>
</feature>
<proteinExistence type="predicted"/>
<feature type="region of interest" description="Disordered" evidence="1">
    <location>
        <begin position="140"/>
        <end position="206"/>
    </location>
</feature>
<reference evidence="2" key="1">
    <citation type="submission" date="2021-06" db="EMBL/GenBank/DDBJ databases">
        <authorList>
            <person name="Kallberg Y."/>
            <person name="Tangrot J."/>
            <person name="Rosling A."/>
        </authorList>
    </citation>
    <scope>NUCLEOTIDE SEQUENCE</scope>
    <source>
        <strain evidence="2">BR232B</strain>
    </source>
</reference>
<dbReference type="EMBL" id="CAJVPI010001254">
    <property type="protein sequence ID" value="CAG8603339.1"/>
    <property type="molecule type" value="Genomic_DNA"/>
</dbReference>
<feature type="compositionally biased region" description="Low complexity" evidence="1">
    <location>
        <begin position="172"/>
        <end position="188"/>
    </location>
</feature>
<comment type="caution">
    <text evidence="2">The sequence shown here is derived from an EMBL/GenBank/DDBJ whole genome shotgun (WGS) entry which is preliminary data.</text>
</comment>
<evidence type="ECO:0000313" key="3">
    <source>
        <dbReference type="Proteomes" id="UP000789739"/>
    </source>
</evidence>
<organism evidence="2 3">
    <name type="scientific">Paraglomus brasilianum</name>
    <dbReference type="NCBI Taxonomy" id="144538"/>
    <lineage>
        <taxon>Eukaryota</taxon>
        <taxon>Fungi</taxon>
        <taxon>Fungi incertae sedis</taxon>
        <taxon>Mucoromycota</taxon>
        <taxon>Glomeromycotina</taxon>
        <taxon>Glomeromycetes</taxon>
        <taxon>Paraglomerales</taxon>
        <taxon>Paraglomeraceae</taxon>
        <taxon>Paraglomus</taxon>
    </lineage>
</organism>
<gene>
    <name evidence="2" type="ORF">PBRASI_LOCUS7766</name>
</gene>
<keyword evidence="3" id="KW-1185">Reference proteome</keyword>
<evidence type="ECO:0000313" key="2">
    <source>
        <dbReference type="EMBL" id="CAG8603339.1"/>
    </source>
</evidence>
<dbReference type="Proteomes" id="UP000789739">
    <property type="component" value="Unassembled WGS sequence"/>
</dbReference>
<evidence type="ECO:0000256" key="1">
    <source>
        <dbReference type="SAM" id="MobiDB-lite"/>
    </source>
</evidence>